<dbReference type="EMBL" id="GG705011">
    <property type="protein sequence ID" value="EEY93599.1"/>
    <property type="molecule type" value="Genomic_DNA"/>
</dbReference>
<evidence type="ECO:0000256" key="7">
    <source>
        <dbReference type="ARBA" id="ARBA00022842"/>
    </source>
</evidence>
<comment type="function">
    <text evidence="10">Involved in the glycolate utilization. Catalyzes the condensation and subsequent hydrolysis of acetyl-coenzyme A (acetyl-CoA) and glyoxylate to form malate and CoA.</text>
</comment>
<dbReference type="SUPFAM" id="SSF51645">
    <property type="entry name" value="Malate synthase G"/>
    <property type="match status" value="1"/>
</dbReference>
<feature type="binding site" evidence="10">
    <location>
        <position position="428"/>
    </location>
    <ligand>
        <name>Mg(2+)</name>
        <dbReference type="ChEBI" id="CHEBI:18420"/>
    </ligand>
</feature>
<evidence type="ECO:0000256" key="14">
    <source>
        <dbReference type="SAM" id="Coils"/>
    </source>
</evidence>
<dbReference type="Pfam" id="PF01274">
    <property type="entry name" value="MS_TIM-barrel"/>
    <property type="match status" value="1"/>
</dbReference>
<keyword evidence="2 10" id="KW-0329">Glyoxylate bypass</keyword>
<dbReference type="NCBIfam" id="TIGR01345">
    <property type="entry name" value="malate_syn_G"/>
    <property type="match status" value="1"/>
</dbReference>
<evidence type="ECO:0000259" key="15">
    <source>
        <dbReference type="Pfam" id="PF01274"/>
    </source>
</evidence>
<dbReference type="PANTHER" id="PTHR42739">
    <property type="entry name" value="MALATE SYNTHASE G"/>
    <property type="match status" value="1"/>
</dbReference>
<keyword evidence="7 10" id="KW-0460">Magnesium</keyword>
<evidence type="ECO:0000259" key="16">
    <source>
        <dbReference type="Pfam" id="PF20656"/>
    </source>
</evidence>
<dbReference type="InterPro" id="IPR048356">
    <property type="entry name" value="MS_N"/>
</dbReference>
<comment type="pathway">
    <text evidence="10 13">Carbohydrate metabolism; glyoxylate cycle; (S)-malate from isocitrate: step 2/2.</text>
</comment>
<feature type="domain" description="Malate synthase TIM barrel" evidence="15">
    <location>
        <begin position="334"/>
        <end position="574"/>
    </location>
</feature>
<dbReference type="InterPro" id="IPR006253">
    <property type="entry name" value="Malate_synthG"/>
</dbReference>
<feature type="active site" description="Proton acceptor" evidence="10 12">
    <location>
        <position position="337"/>
    </location>
</feature>
<dbReference type="HOGENOM" id="CLU_028446_1_0_6"/>
<dbReference type="GO" id="GO:0006099">
    <property type="term" value="P:tricarboxylic acid cycle"/>
    <property type="evidence" value="ECO:0007669"/>
    <property type="project" value="UniProtKB-KW"/>
</dbReference>
<keyword evidence="6 10" id="KW-0479">Metal-binding</keyword>
<feature type="domain" description="Malate synthase N-terminal" evidence="16">
    <location>
        <begin position="16"/>
        <end position="71"/>
    </location>
</feature>
<dbReference type="PANTHER" id="PTHR42739:SF1">
    <property type="entry name" value="MALATE SYNTHASE G"/>
    <property type="match status" value="1"/>
</dbReference>
<dbReference type="AlphaFoldDB" id="D0SIC7"/>
<feature type="binding site" evidence="10">
    <location>
        <position position="537"/>
    </location>
    <ligand>
        <name>acetyl-CoA</name>
        <dbReference type="ChEBI" id="CHEBI:57288"/>
    </ligand>
</feature>
<evidence type="ECO:0000256" key="9">
    <source>
        <dbReference type="ARBA" id="ARBA00047918"/>
    </source>
</evidence>
<evidence type="ECO:0000256" key="13">
    <source>
        <dbReference type="RuleBase" id="RU003572"/>
    </source>
</evidence>
<dbReference type="GO" id="GO:0005829">
    <property type="term" value="C:cytosol"/>
    <property type="evidence" value="ECO:0007669"/>
    <property type="project" value="TreeGrafter"/>
</dbReference>
<dbReference type="GO" id="GO:0009436">
    <property type="term" value="P:glyoxylate catabolic process"/>
    <property type="evidence" value="ECO:0007669"/>
    <property type="project" value="TreeGrafter"/>
</dbReference>
<feature type="domain" description="Malate synthase C-terminal" evidence="18">
    <location>
        <begin position="587"/>
        <end position="671"/>
    </location>
</feature>
<evidence type="ECO:0000256" key="3">
    <source>
        <dbReference type="ARBA" id="ARBA00022490"/>
    </source>
</evidence>
<evidence type="ECO:0000256" key="5">
    <source>
        <dbReference type="ARBA" id="ARBA00022679"/>
    </source>
</evidence>
<evidence type="ECO:0000256" key="10">
    <source>
        <dbReference type="HAMAP-Rule" id="MF_00641"/>
    </source>
</evidence>
<evidence type="ECO:0000256" key="8">
    <source>
        <dbReference type="ARBA" id="ARBA00023097"/>
    </source>
</evidence>
<dbReference type="Pfam" id="PF20656">
    <property type="entry name" value="MS_N"/>
    <property type="match status" value="1"/>
</dbReference>
<comment type="similarity">
    <text evidence="10 13">Belongs to the malate synthase family. GlcB subfamily.</text>
</comment>
<dbReference type="InterPro" id="IPR048355">
    <property type="entry name" value="MS_C"/>
</dbReference>
<dbReference type="NCBIfam" id="NF002825">
    <property type="entry name" value="PRK02999.1"/>
    <property type="match status" value="1"/>
</dbReference>
<evidence type="ECO:0000259" key="17">
    <source>
        <dbReference type="Pfam" id="PF20658"/>
    </source>
</evidence>
<keyword evidence="8 10" id="KW-0558">Oxidation</keyword>
<feature type="coiled-coil region" evidence="14">
    <location>
        <begin position="50"/>
        <end position="77"/>
    </location>
</feature>
<feature type="binding site" evidence="10">
    <location>
        <begin position="122"/>
        <end position="123"/>
    </location>
    <ligand>
        <name>acetyl-CoA</name>
        <dbReference type="ChEBI" id="CHEBI:57288"/>
    </ligand>
</feature>
<comment type="caution">
    <text evidence="10">Lacks conserved residue(s) required for the propagation of feature annotation.</text>
</comment>
<feature type="domain" description="Malate synthase G alpha-beta insertion" evidence="17">
    <location>
        <begin position="157"/>
        <end position="232"/>
    </location>
</feature>
<proteinExistence type="inferred from homology"/>
<evidence type="ECO:0000256" key="6">
    <source>
        <dbReference type="ARBA" id="ARBA00022723"/>
    </source>
</evidence>
<feature type="binding site" evidence="10">
    <location>
        <position position="337"/>
    </location>
    <ligand>
        <name>glyoxylate</name>
        <dbReference type="ChEBI" id="CHEBI:36655"/>
    </ligand>
</feature>
<dbReference type="InterPro" id="IPR044856">
    <property type="entry name" value="Malate_synth_C_sf"/>
</dbReference>
<dbReference type="FunFam" id="3.20.20.360:FF:000003">
    <property type="entry name" value="Malate synthase G"/>
    <property type="match status" value="1"/>
</dbReference>
<feature type="binding site" evidence="10">
    <location>
        <position position="310"/>
    </location>
    <ligand>
        <name>acetyl-CoA</name>
        <dbReference type="ChEBI" id="CHEBI:57288"/>
    </ligand>
</feature>
<feature type="binding site" evidence="10">
    <location>
        <position position="115"/>
    </location>
    <ligand>
        <name>acetyl-CoA</name>
        <dbReference type="ChEBI" id="CHEBI:57288"/>
    </ligand>
</feature>
<dbReference type="Pfam" id="PF20658">
    <property type="entry name" value="MSG_insertion"/>
    <property type="match status" value="1"/>
</dbReference>
<keyword evidence="19" id="KW-0012">Acyltransferase</keyword>
<comment type="subunit">
    <text evidence="10">Monomer.</text>
</comment>
<dbReference type="InterPro" id="IPR001465">
    <property type="entry name" value="Malate_synthase_TIM"/>
</dbReference>
<protein>
    <recommendedName>
        <fullName evidence="10 11">Malate synthase G</fullName>
        <ecNumber evidence="10 11">2.3.3.9</ecNumber>
    </recommendedName>
</protein>
<keyword evidence="3 10" id="KW-0963">Cytoplasm</keyword>
<keyword evidence="5 10" id="KW-0808">Transferase</keyword>
<evidence type="ECO:0000256" key="4">
    <source>
        <dbReference type="ARBA" id="ARBA00022532"/>
    </source>
</evidence>
<evidence type="ECO:0000313" key="20">
    <source>
        <dbReference type="Proteomes" id="UP000018442"/>
    </source>
</evidence>
<dbReference type="Pfam" id="PF20659">
    <property type="entry name" value="MS_C"/>
    <property type="match status" value="1"/>
</dbReference>
<dbReference type="Gene3D" id="1.20.1220.12">
    <property type="entry name" value="Malate synthase, domain III"/>
    <property type="match status" value="1"/>
</dbReference>
<evidence type="ECO:0000256" key="1">
    <source>
        <dbReference type="ARBA" id="ARBA00001946"/>
    </source>
</evidence>
<evidence type="ECO:0000259" key="18">
    <source>
        <dbReference type="Pfam" id="PF20659"/>
    </source>
</evidence>
<dbReference type="EC" id="2.3.3.9" evidence="10 11"/>
<feature type="modified residue" description="Cysteine sulfenic acid (-SOH)" evidence="10">
    <location>
        <position position="613"/>
    </location>
</feature>
<dbReference type="InterPro" id="IPR048357">
    <property type="entry name" value="MSG_insertion"/>
</dbReference>
<dbReference type="InterPro" id="IPR046363">
    <property type="entry name" value="MS_N_TIM-barrel_dom"/>
</dbReference>
<dbReference type="GO" id="GO:0004474">
    <property type="term" value="F:malate synthase activity"/>
    <property type="evidence" value="ECO:0007669"/>
    <property type="project" value="UniProtKB-UniRule"/>
</dbReference>
<dbReference type="RefSeq" id="WP_005402552.1">
    <property type="nucleotide sequence ID" value="NZ_GG705011.1"/>
</dbReference>
<dbReference type="HAMAP" id="MF_00641">
    <property type="entry name" value="Malate_synth_G"/>
    <property type="match status" value="1"/>
</dbReference>
<keyword evidence="4 10" id="KW-0816">Tricarboxylic acid cycle</keyword>
<dbReference type="GO" id="GO:0006097">
    <property type="term" value="P:glyoxylate cycle"/>
    <property type="evidence" value="ECO:0007669"/>
    <property type="project" value="UniProtKB-UniRule"/>
</dbReference>
<reference evidence="20" key="1">
    <citation type="journal article" date="2012" name="PLoS ONE">
        <title>The success of Acinetobacter species; genetic, metabolic and virulence attributes.</title>
        <authorList>
            <person name="Peleg A.Y."/>
            <person name="de Breij A."/>
            <person name="Adams M.D."/>
            <person name="Cerqueira G.M."/>
            <person name="Mocali S."/>
            <person name="Galardini M."/>
            <person name="Nibbering P.H."/>
            <person name="Earl A.M."/>
            <person name="Ward D.V."/>
            <person name="Paterson D.L."/>
            <person name="Seifert H."/>
            <person name="Dijkshoorn L."/>
        </authorList>
    </citation>
    <scope>NUCLEOTIDE SEQUENCE [LARGE SCALE GENOMIC DNA]</scope>
    <source>
        <strain evidence="20">SH205</strain>
    </source>
</reference>
<dbReference type="Gene3D" id="3.20.20.360">
    <property type="entry name" value="Malate synthase, domain 3"/>
    <property type="match status" value="2"/>
</dbReference>
<comment type="subcellular location">
    <subcellularLocation>
        <location evidence="10 13">Cytoplasm</location>
    </subcellularLocation>
</comment>
<comment type="catalytic activity">
    <reaction evidence="9 10 13">
        <text>glyoxylate + acetyl-CoA + H2O = (S)-malate + CoA + H(+)</text>
        <dbReference type="Rhea" id="RHEA:18181"/>
        <dbReference type="ChEBI" id="CHEBI:15377"/>
        <dbReference type="ChEBI" id="CHEBI:15378"/>
        <dbReference type="ChEBI" id="CHEBI:15589"/>
        <dbReference type="ChEBI" id="CHEBI:36655"/>
        <dbReference type="ChEBI" id="CHEBI:57287"/>
        <dbReference type="ChEBI" id="CHEBI:57288"/>
        <dbReference type="EC" id="2.3.3.9"/>
    </reaction>
</comment>
<organism evidence="19 20">
    <name type="scientific">Acinetobacter junii SH205</name>
    <dbReference type="NCBI Taxonomy" id="575587"/>
    <lineage>
        <taxon>Bacteria</taxon>
        <taxon>Pseudomonadati</taxon>
        <taxon>Pseudomonadota</taxon>
        <taxon>Gammaproteobacteria</taxon>
        <taxon>Moraxellales</taxon>
        <taxon>Moraxellaceae</taxon>
        <taxon>Acinetobacter</taxon>
    </lineage>
</organism>
<evidence type="ECO:0000256" key="12">
    <source>
        <dbReference type="PIRSR" id="PIRSR601465-50"/>
    </source>
</evidence>
<feature type="active site" description="Proton donor" evidence="10 12">
    <location>
        <position position="627"/>
    </location>
</feature>
<sequence length="720" mass="79381">MTVRIQKGKLAIAKELYDFIENEALPGSGLDSETYWKNFEQVVVDLSPKNKALLAKREELQAKIDEWHRNNKFELNAYKAFLTEIGYLVPEVEDFKVTTENVDEEIALLAGPQLVVPVRNARYCLNAANARWGSLYDALYGTDVISEENGAEKGKGYNPVRGDKVIAFAKDFLNQTFPLAQGSHADATKYAIEHNRLVVTLKDGSTTSLAHESQFVGFNGEAENPTEVVLLNNGLHVIIDIDANSPIGKTDAAGVKDLTLEAAITTIQDLEDSVAAVDAEEKVEGYRNWLGLMKGDLQESIEKNGKTVTRALNKDRTVKNLIGGTTTLHGRSLMLLRNVGHLMTNPAILVEGEEVFEGIMDALVTPLLSIVDIRGENENHNSRKGSMYIVKPKMHGPEEVAFAVELFERAEQALGLPAKTLKIGIMDEERRTSVNLKNCIAAAKDRTIFINTGFMDRTGDEIHTSMEAAPVVRKEAVKTQKWIAAYENRNVAIGLECGLQGKAQIGKGMWPKPDSMKDMLATKIAHPNAGASCAWVPSPTGAVLHAMHYHQINVKARQDELASQDMLSLDDLLTPPFATETNWTAEELNNELENNCQGILGYVVRWVDLGVGCSKVPDINNVGLMEDRATLRISSQHVANWLRHSIVTREQVEEVLKRMAVIVDQQNANDPLYTPMAPNFDGIAFQAASDLIFKGAEQPSGYTEPLLHAARLKLKGYTGD</sequence>
<dbReference type="Proteomes" id="UP000018442">
    <property type="component" value="Unassembled WGS sequence"/>
</dbReference>
<evidence type="ECO:0000256" key="2">
    <source>
        <dbReference type="ARBA" id="ARBA00022435"/>
    </source>
</evidence>
<comment type="cofactor">
    <cofactor evidence="1 10">
        <name>Mg(2+)</name>
        <dbReference type="ChEBI" id="CHEBI:18420"/>
    </cofactor>
</comment>
<dbReference type="UniPathway" id="UPA00703">
    <property type="reaction ID" value="UER00720"/>
</dbReference>
<feature type="binding site" evidence="10">
    <location>
        <position position="428"/>
    </location>
    <ligand>
        <name>glyoxylate</name>
        <dbReference type="ChEBI" id="CHEBI:36655"/>
    </ligand>
</feature>
<keyword evidence="14" id="KW-0175">Coiled coil</keyword>
<feature type="binding site" evidence="10">
    <location>
        <begin position="453"/>
        <end position="456"/>
    </location>
    <ligand>
        <name>glyoxylate</name>
        <dbReference type="ChEBI" id="CHEBI:36655"/>
    </ligand>
</feature>
<feature type="binding site" evidence="10">
    <location>
        <position position="456"/>
    </location>
    <ligand>
        <name>Mg(2+)</name>
        <dbReference type="ChEBI" id="CHEBI:18420"/>
    </ligand>
</feature>
<name>D0SIC7_ACIJU</name>
<accession>D0SIC7</accession>
<evidence type="ECO:0000256" key="11">
    <source>
        <dbReference type="NCBIfam" id="TIGR01345"/>
    </source>
</evidence>
<feature type="binding site" evidence="10">
    <location>
        <position position="273"/>
    </location>
    <ligand>
        <name>acetyl-CoA</name>
        <dbReference type="ChEBI" id="CHEBI:57288"/>
    </ligand>
</feature>
<evidence type="ECO:0000313" key="19">
    <source>
        <dbReference type="EMBL" id="EEY93599.1"/>
    </source>
</evidence>
<gene>
    <name evidence="10 19" type="primary">glcB</name>
    <name evidence="19" type="ORF">HMPREF0026_00875</name>
</gene>
<dbReference type="InterPro" id="IPR011076">
    <property type="entry name" value="Malate_synth_sf"/>
</dbReference>
<dbReference type="GO" id="GO:0000287">
    <property type="term" value="F:magnesium ion binding"/>
    <property type="evidence" value="ECO:0007669"/>
    <property type="project" value="TreeGrafter"/>
</dbReference>